<dbReference type="GO" id="GO:0006310">
    <property type="term" value="P:DNA recombination"/>
    <property type="evidence" value="ECO:0007669"/>
    <property type="project" value="UniProtKB-KW"/>
</dbReference>
<evidence type="ECO:0000256" key="5">
    <source>
        <dbReference type="ARBA" id="ARBA00022723"/>
    </source>
</evidence>
<dbReference type="InterPro" id="IPR056924">
    <property type="entry name" value="SH3_Tf2-1"/>
</dbReference>
<dbReference type="InterPro" id="IPR036397">
    <property type="entry name" value="RNaseH_sf"/>
</dbReference>
<evidence type="ECO:0000256" key="14">
    <source>
        <dbReference type="ARBA" id="ARBA00023172"/>
    </source>
</evidence>
<organism evidence="24">
    <name type="scientific">Tanacetum cinerariifolium</name>
    <name type="common">Dalmatian daisy</name>
    <name type="synonym">Chrysanthemum cinerariifolium</name>
    <dbReference type="NCBI Taxonomy" id="118510"/>
    <lineage>
        <taxon>Eukaryota</taxon>
        <taxon>Viridiplantae</taxon>
        <taxon>Streptophyta</taxon>
        <taxon>Embryophyta</taxon>
        <taxon>Tracheophyta</taxon>
        <taxon>Spermatophyta</taxon>
        <taxon>Magnoliopsida</taxon>
        <taxon>eudicotyledons</taxon>
        <taxon>Gunneridae</taxon>
        <taxon>Pentapetalae</taxon>
        <taxon>asterids</taxon>
        <taxon>campanulids</taxon>
        <taxon>Asterales</taxon>
        <taxon>Asteraceae</taxon>
        <taxon>Asteroideae</taxon>
        <taxon>Anthemideae</taxon>
        <taxon>Anthemidinae</taxon>
        <taxon>Tanacetum</taxon>
    </lineage>
</organism>
<dbReference type="InterPro" id="IPR043128">
    <property type="entry name" value="Rev_trsase/Diguanyl_cyclase"/>
</dbReference>
<keyword evidence="19" id="KW-0863">Zinc-finger</keyword>
<comment type="caution">
    <text evidence="24">The sequence shown here is derived from an EMBL/GenBank/DDBJ whole genome shotgun (WGS) entry which is preliminary data.</text>
</comment>
<evidence type="ECO:0000256" key="19">
    <source>
        <dbReference type="PROSITE-ProRule" id="PRU00047"/>
    </source>
</evidence>
<evidence type="ECO:0000256" key="15">
    <source>
        <dbReference type="ARBA" id="ARBA00030524"/>
    </source>
</evidence>
<comment type="function">
    <text evidence="18">Capsid protein (CA) is the structural component of the virus-like particle (VLP), forming the shell that encapsulates the retrotransposons dimeric RNA genome. The particles are assembled from trimer-clustered units and there are holes in the capsid shells that allow for the diffusion of macromolecules. CA also has nucleocapsid-like chaperone activity, promoting primer tRNA(i)-Met annealing to the multipartite primer-binding site (PBS), dimerization of Ty1 RNA and initiation of reverse transcription.</text>
</comment>
<dbReference type="InterPro" id="IPR025724">
    <property type="entry name" value="GAG-pre-integrase_dom"/>
</dbReference>
<dbReference type="SUPFAM" id="SSF50630">
    <property type="entry name" value="Acid proteases"/>
    <property type="match status" value="1"/>
</dbReference>
<keyword evidence="14" id="KW-0233">DNA recombination</keyword>
<keyword evidence="1" id="KW-0645">Protease</keyword>
<dbReference type="PROSITE" id="PS00141">
    <property type="entry name" value="ASP_PROTEASE"/>
    <property type="match status" value="1"/>
</dbReference>
<dbReference type="SUPFAM" id="SSF56672">
    <property type="entry name" value="DNA/RNA polymerases"/>
    <property type="match status" value="1"/>
</dbReference>
<feature type="domain" description="Reverse transcriptase" evidence="22">
    <location>
        <begin position="399"/>
        <end position="592"/>
    </location>
</feature>
<reference evidence="24" key="1">
    <citation type="journal article" date="2019" name="Sci. Rep.">
        <title>Draft genome of Tanacetum cinerariifolium, the natural source of mosquito coil.</title>
        <authorList>
            <person name="Yamashiro T."/>
            <person name="Shiraishi A."/>
            <person name="Satake H."/>
            <person name="Nakayama K."/>
        </authorList>
    </citation>
    <scope>NUCLEOTIDE SEQUENCE</scope>
</reference>
<protein>
    <recommendedName>
        <fullName evidence="15">Gag-Pol-p199</fullName>
    </recommendedName>
    <alternativeName>
        <fullName evidence="16">TY1A-TY1B</fullName>
    </alternativeName>
    <alternativeName>
        <fullName evidence="17">p190</fullName>
    </alternativeName>
</protein>
<dbReference type="PROSITE" id="PS50878">
    <property type="entry name" value="RT_POL"/>
    <property type="match status" value="1"/>
</dbReference>
<evidence type="ECO:0000256" key="7">
    <source>
        <dbReference type="ARBA" id="ARBA00022759"/>
    </source>
</evidence>
<dbReference type="PROSITE" id="PS50994">
    <property type="entry name" value="INTEGRASE"/>
    <property type="match status" value="1"/>
</dbReference>
<evidence type="ECO:0000256" key="1">
    <source>
        <dbReference type="ARBA" id="ARBA00022670"/>
    </source>
</evidence>
<dbReference type="GO" id="GO:0015074">
    <property type="term" value="P:DNA integration"/>
    <property type="evidence" value="ECO:0007669"/>
    <property type="project" value="UniProtKB-KW"/>
</dbReference>
<evidence type="ECO:0000313" key="24">
    <source>
        <dbReference type="EMBL" id="GEU54969.1"/>
    </source>
</evidence>
<dbReference type="InterPro" id="IPR043502">
    <property type="entry name" value="DNA/RNA_pol_sf"/>
</dbReference>
<dbReference type="GO" id="GO:0004519">
    <property type="term" value="F:endonuclease activity"/>
    <property type="evidence" value="ECO:0007669"/>
    <property type="project" value="UniProtKB-KW"/>
</dbReference>
<dbReference type="InterPro" id="IPR041588">
    <property type="entry name" value="Integrase_H2C2"/>
</dbReference>
<keyword evidence="2" id="KW-0808">Transferase</keyword>
<evidence type="ECO:0000256" key="9">
    <source>
        <dbReference type="ARBA" id="ARBA00022842"/>
    </source>
</evidence>
<dbReference type="Gene3D" id="3.30.70.270">
    <property type="match status" value="1"/>
</dbReference>
<dbReference type="InterPro" id="IPR005162">
    <property type="entry name" value="Retrotrans_gag_dom"/>
</dbReference>
<dbReference type="PANTHER" id="PTHR37984">
    <property type="entry name" value="PROTEIN CBG26694"/>
    <property type="match status" value="1"/>
</dbReference>
<dbReference type="GO" id="GO:0003887">
    <property type="term" value="F:DNA-directed DNA polymerase activity"/>
    <property type="evidence" value="ECO:0007669"/>
    <property type="project" value="UniProtKB-KW"/>
</dbReference>
<keyword evidence="5" id="KW-0479">Metal-binding</keyword>
<dbReference type="Pfam" id="PF24626">
    <property type="entry name" value="SH3_Tf2-1"/>
    <property type="match status" value="1"/>
</dbReference>
<feature type="region of interest" description="Disordered" evidence="20">
    <location>
        <begin position="214"/>
        <end position="236"/>
    </location>
</feature>
<dbReference type="GO" id="GO:0008270">
    <property type="term" value="F:zinc ion binding"/>
    <property type="evidence" value="ECO:0007669"/>
    <property type="project" value="UniProtKB-KW"/>
</dbReference>
<accession>A0A6L2L141</accession>
<keyword evidence="11 24" id="KW-0695">RNA-directed DNA polymerase</keyword>
<dbReference type="EMBL" id="BKCJ010003418">
    <property type="protein sequence ID" value="GEU54969.1"/>
    <property type="molecule type" value="Genomic_DNA"/>
</dbReference>
<dbReference type="PANTHER" id="PTHR37984:SF5">
    <property type="entry name" value="PROTEIN NYNRIN-LIKE"/>
    <property type="match status" value="1"/>
</dbReference>
<dbReference type="Gene3D" id="3.10.10.10">
    <property type="entry name" value="HIV Type 1 Reverse Transcriptase, subunit A, domain 1"/>
    <property type="match status" value="1"/>
</dbReference>
<keyword evidence="6" id="KW-0064">Aspartyl protease</keyword>
<dbReference type="InterPro" id="IPR050951">
    <property type="entry name" value="Retrovirus_Pol_polyprotein"/>
</dbReference>
<dbReference type="Gene3D" id="3.30.420.10">
    <property type="entry name" value="Ribonuclease H-like superfamily/Ribonuclease H"/>
    <property type="match status" value="2"/>
</dbReference>
<evidence type="ECO:0000256" key="8">
    <source>
        <dbReference type="ARBA" id="ARBA00022801"/>
    </source>
</evidence>
<dbReference type="InterPro" id="IPR001878">
    <property type="entry name" value="Znf_CCHC"/>
</dbReference>
<dbReference type="Pfam" id="PF22936">
    <property type="entry name" value="Pol_BBD"/>
    <property type="match status" value="1"/>
</dbReference>
<dbReference type="Gene3D" id="2.40.70.10">
    <property type="entry name" value="Acid Proteases"/>
    <property type="match status" value="1"/>
</dbReference>
<dbReference type="Pfam" id="PF00078">
    <property type="entry name" value="RVT_1"/>
    <property type="match status" value="1"/>
</dbReference>
<dbReference type="Pfam" id="PF17921">
    <property type="entry name" value="Integrase_H2C2"/>
    <property type="match status" value="1"/>
</dbReference>
<evidence type="ECO:0000256" key="2">
    <source>
        <dbReference type="ARBA" id="ARBA00022679"/>
    </source>
</evidence>
<keyword evidence="9" id="KW-0460">Magnesium</keyword>
<gene>
    <name evidence="24" type="ORF">Tci_026947</name>
</gene>
<keyword evidence="10" id="KW-0229">DNA integration</keyword>
<keyword evidence="4" id="KW-0540">Nuclease</keyword>
<dbReference type="InterPro" id="IPR000477">
    <property type="entry name" value="RT_dom"/>
</dbReference>
<keyword evidence="7" id="KW-0255">Endonuclease</keyword>
<feature type="domain" description="Integrase catalytic" evidence="23">
    <location>
        <begin position="1124"/>
        <end position="1224"/>
    </location>
</feature>
<feature type="region of interest" description="Disordered" evidence="20">
    <location>
        <begin position="28"/>
        <end position="68"/>
    </location>
</feature>
<dbReference type="InterPro" id="IPR021109">
    <property type="entry name" value="Peptidase_aspartic_dom_sf"/>
</dbReference>
<evidence type="ECO:0000256" key="13">
    <source>
        <dbReference type="ARBA" id="ARBA00023125"/>
    </source>
</evidence>
<evidence type="ECO:0000256" key="16">
    <source>
        <dbReference type="ARBA" id="ARBA00032154"/>
    </source>
</evidence>
<keyword evidence="8" id="KW-0378">Hydrolase</keyword>
<dbReference type="CDD" id="cd00303">
    <property type="entry name" value="retropepsin_like"/>
    <property type="match status" value="1"/>
</dbReference>
<dbReference type="InterPro" id="IPR013103">
    <property type="entry name" value="RVT_2"/>
</dbReference>
<evidence type="ECO:0000259" key="23">
    <source>
        <dbReference type="PROSITE" id="PS50994"/>
    </source>
</evidence>
<dbReference type="Pfam" id="PF03732">
    <property type="entry name" value="Retrotrans_gag"/>
    <property type="match status" value="1"/>
</dbReference>
<dbReference type="InterPro" id="IPR001969">
    <property type="entry name" value="Aspartic_peptidase_AS"/>
</dbReference>
<dbReference type="GO" id="GO:0003964">
    <property type="term" value="F:RNA-directed DNA polymerase activity"/>
    <property type="evidence" value="ECO:0007669"/>
    <property type="project" value="UniProtKB-KW"/>
</dbReference>
<dbReference type="InterPro" id="IPR057670">
    <property type="entry name" value="SH3_retrovirus"/>
</dbReference>
<dbReference type="GO" id="GO:0004190">
    <property type="term" value="F:aspartic-type endopeptidase activity"/>
    <property type="evidence" value="ECO:0007669"/>
    <property type="project" value="UniProtKB-KW"/>
</dbReference>
<dbReference type="SUPFAM" id="SSF53098">
    <property type="entry name" value="Ribonuclease H-like"/>
    <property type="match status" value="2"/>
</dbReference>
<evidence type="ECO:0000259" key="22">
    <source>
        <dbReference type="PROSITE" id="PS50878"/>
    </source>
</evidence>
<dbReference type="GO" id="GO:0003677">
    <property type="term" value="F:DNA binding"/>
    <property type="evidence" value="ECO:0007669"/>
    <property type="project" value="UniProtKB-KW"/>
</dbReference>
<evidence type="ECO:0000256" key="6">
    <source>
        <dbReference type="ARBA" id="ARBA00022750"/>
    </source>
</evidence>
<dbReference type="Pfam" id="PF08284">
    <property type="entry name" value="RVP_2"/>
    <property type="match status" value="1"/>
</dbReference>
<evidence type="ECO:0000259" key="21">
    <source>
        <dbReference type="PROSITE" id="PS50158"/>
    </source>
</evidence>
<keyword evidence="13" id="KW-0238">DNA-binding</keyword>
<keyword evidence="12" id="KW-0239">DNA-directed DNA polymerase</keyword>
<feature type="compositionally biased region" description="Gly residues" evidence="20">
    <location>
        <begin position="40"/>
        <end position="68"/>
    </location>
</feature>
<evidence type="ECO:0000256" key="11">
    <source>
        <dbReference type="ARBA" id="ARBA00022918"/>
    </source>
</evidence>
<dbReference type="Pfam" id="PF07727">
    <property type="entry name" value="RVT_2"/>
    <property type="match status" value="2"/>
</dbReference>
<name>A0A6L2L141_TANCI</name>
<dbReference type="InterPro" id="IPR012337">
    <property type="entry name" value="RNaseH-like_sf"/>
</dbReference>
<sequence length="1905" mass="217347">MTHEEVEELIARRVAEEIEAREVMRNLEALSENEEEQEGENGGNENGGNGGNGNGNDGGNGGNGNEGNGNHGMNYEGFMPVARECTFQYSLKCKPYAFLRTKGVVGLTRCTLTWWNSHKRTVGVDAVYAMTWVGLMKLMTDVYCSRNEVQKMEIQLWNLTVKGNDLTTYTQRFQELILLYTRLVLDEKDRVERCGNCKKVGHQTRDCKVTVNPNSQGAAVGNPQEPWKPNKTRNKAGGNEVTAKAYAIGGGGTNLDSNVVTGTFLLNNCYASILFDSGADRSFVSTTFSALLDVAPSTLDISYAIELADERISETNIVLRGCTLGLLGHMFNIDLMPVELGSFDVIIGMDWLAKYHALIVCDKKVVYLAQVTSKKAEDKSKEKRLKDVPIVQEFLKVFPEDFPGLPPARQVEFQIDLIAGVAPVAWAPYQLAPAEMQELSTQLQELLIKNLLVPNQYPLPRIDDLFDQLQGSRVYSKIDLRSGYHQLRVREEDIPKTAFRTHYGHYEFQVMPFGLTNAPTVFMDLMNQVYKPYLDRFAIMFIDDILIYSKNKKEHEGHLKLILKLLKEEELYAKFSKCEFRMSKVQFLGHVIDSEGIHVDPAKIKKEKVIAYVSCQLKVYKKNYTTHDLELAKKEENFINEDLYGMINKLEPRADGTLCLKNQSWISCFGDLKALIMHESHKSMYSIHPRLDKMYQDLKRLYWWPNMKAEIATYVNRDGRFTSYFWKSLNKALGARLDMSTAYHQEIDCQSKKTIQTLEDMLRACVLDFGKGWDKHLPLLEFSYNNSYHTSIKAALFEALYGRKYRSPICWAELNPRYIGAFKILAKVGTVAYRLELPEQLSRVHSMFYVSKLKKCMADEPLAIPLDEIQVNEKLNFIEEPIEIMDREVKGLKQSRIPIVKIVQICLWIIDSGCSKHITGNRALLTNFVVKFLGTVRFGNNDFVVIVGYGDVVIRSMTIKKVYYVEGLGHNLFSVGQFCNKGLEVAFRKSTCFIRNEDGVDLFTGDRSSNLYNISLNQVASNSSNSLQAKPSSSQSWLWHQRLSHLSFTTINNLVKNNLVQGLLKLNFKKDHLCSACEQGKIHRKHHKSEMALASNKPLYLLHMDLYGPMTLKKTQVNLQLQVQSVRTDNGTEFKNKTLAKFFDKVGITQLFSAAKTPQQNGVVERMNRTLVEADVGKLKEKGDIGVFVGYSKDSAAIRIYNKRNHKIHESVNVNLDEISEMASKQFSLEPSLFNLNETRISSNPSIMKSSTTNVKTSINKEAFHEVSESFQRESSLFSLNDDVQQSIEEVILPQTNTQSISNNLIPNVDKASTSHNVFNERLKDAYFDASTSFHDPSNVHTFYQPYPHEKKWTKDHLLHKIIGDPILSVRTRGQLANLCLFSCLLSSIEPANMVEALRDSDWNKKDESSLVIRNKARLVVVGYSQQEGIDYDETFVPVARIKAICLFLAYAAHKDFTVFQMDVKTLFLNGILKEEVYVGQPPGEASEVIISFIKKTQVNLQLQVQRVRTDNDTEFKNKTLAKFFDEDIGKLKEKGDIGVFVGYSKESAAFRIYNKQTRKIHESVNIMKSLSTNVETSINEKVFHEVSESFQGESSSSSLNDDVQQSPKEDAYFDASTSFHDPSNVHIFYQPYPHEKKWTKDHPLHKIIAEALKDADWVSAMQDELDQFERLKVWRLVPRPECKTIIKTKWIFKNKKDESSLFQIEAIRLFLAYAAHKDFTVFQIDVKTSFLNGILKEEVYVGQPPGFASKQYPDHVYALDKALYGLKQAPHAWYDVLSQFLIDSGFQKVPTPMVEQAKLKLDLVEKPVDHTNFLLHMMLVRMMKNRKERFIQVAQKKVKKAFENADSTSRVELIPSKIKYANKVVLNFHKEFLVFLSFKGKENDRLLQDQVFKNKGEVVIKNTK</sequence>
<keyword evidence="3" id="KW-0548">Nucleotidyltransferase</keyword>
<dbReference type="InterPro" id="IPR054722">
    <property type="entry name" value="PolX-like_BBD"/>
</dbReference>
<keyword evidence="19" id="KW-0862">Zinc</keyword>
<dbReference type="CDD" id="cd01647">
    <property type="entry name" value="RT_LTR"/>
    <property type="match status" value="1"/>
</dbReference>
<evidence type="ECO:0000256" key="20">
    <source>
        <dbReference type="SAM" id="MobiDB-lite"/>
    </source>
</evidence>
<evidence type="ECO:0000256" key="4">
    <source>
        <dbReference type="ARBA" id="ARBA00022722"/>
    </source>
</evidence>
<evidence type="ECO:0000256" key="12">
    <source>
        <dbReference type="ARBA" id="ARBA00022932"/>
    </source>
</evidence>
<evidence type="ECO:0000256" key="18">
    <source>
        <dbReference type="ARBA" id="ARBA00057243"/>
    </source>
</evidence>
<dbReference type="Pfam" id="PF13976">
    <property type="entry name" value="gag_pre-integrs"/>
    <property type="match status" value="1"/>
</dbReference>
<evidence type="ECO:0000256" key="17">
    <source>
        <dbReference type="ARBA" id="ARBA00033113"/>
    </source>
</evidence>
<feature type="domain" description="CCHC-type" evidence="21">
    <location>
        <begin position="193"/>
        <end position="208"/>
    </location>
</feature>
<proteinExistence type="predicted"/>
<dbReference type="FunFam" id="3.10.10.10:FF:000007">
    <property type="entry name" value="Retrovirus-related Pol polyprotein from transposon 17.6-like Protein"/>
    <property type="match status" value="1"/>
</dbReference>
<dbReference type="Pfam" id="PF25597">
    <property type="entry name" value="SH3_retrovirus"/>
    <property type="match status" value="2"/>
</dbReference>
<dbReference type="GO" id="GO:0006508">
    <property type="term" value="P:proteolysis"/>
    <property type="evidence" value="ECO:0007669"/>
    <property type="project" value="UniProtKB-KW"/>
</dbReference>
<dbReference type="PROSITE" id="PS50158">
    <property type="entry name" value="ZF_CCHC"/>
    <property type="match status" value="1"/>
</dbReference>
<dbReference type="InterPro" id="IPR001584">
    <property type="entry name" value="Integrase_cat-core"/>
</dbReference>
<evidence type="ECO:0000256" key="3">
    <source>
        <dbReference type="ARBA" id="ARBA00022695"/>
    </source>
</evidence>
<evidence type="ECO:0000256" key="10">
    <source>
        <dbReference type="ARBA" id="ARBA00022908"/>
    </source>
</evidence>